<keyword evidence="4 9" id="KW-0028">Amino-acid biosynthesis</keyword>
<keyword evidence="15" id="KW-1185">Reference proteome</keyword>
<evidence type="ECO:0000256" key="10">
    <source>
        <dbReference type="PROSITE-ProRule" id="PRU01198"/>
    </source>
</evidence>
<comment type="caution">
    <text evidence="14">The sequence shown here is derived from an EMBL/GenBank/DDBJ whole genome shotgun (WGS) entry which is preliminary data.</text>
</comment>
<feature type="binding site" evidence="9">
    <location>
        <begin position="59"/>
        <end position="62"/>
    </location>
    <ligand>
        <name>NADP(+)</name>
        <dbReference type="ChEBI" id="CHEBI:58349"/>
    </ligand>
</feature>
<protein>
    <recommendedName>
        <fullName evidence="9">Ketol-acid reductoisomerase (NADP(+))</fullName>
        <shortName evidence="9">KARI</shortName>
        <ecNumber evidence="9">1.1.1.86</ecNumber>
    </recommendedName>
    <alternativeName>
        <fullName evidence="9">Acetohydroxy-acid isomeroreductase</fullName>
        <shortName evidence="9">AHIR</shortName>
    </alternativeName>
    <alternativeName>
        <fullName evidence="9">Alpha-keto-beta-hydroxylacyl reductoisomerase</fullName>
    </alternativeName>
</protein>
<reference evidence="15" key="1">
    <citation type="journal article" date="2019" name="Int. J. Syst. Evol. Microbiol.">
        <title>The Global Catalogue of Microorganisms (GCM) 10K type strain sequencing project: providing services to taxonomists for standard genome sequencing and annotation.</title>
        <authorList>
            <consortium name="The Broad Institute Genomics Platform"/>
            <consortium name="The Broad Institute Genome Sequencing Center for Infectious Disease"/>
            <person name="Wu L."/>
            <person name="Ma J."/>
        </authorList>
    </citation>
    <scope>NUCLEOTIDE SEQUENCE [LARGE SCALE GENOMIC DNA]</scope>
    <source>
        <strain evidence="15">JCM 4738</strain>
    </source>
</reference>
<feature type="region of interest" description="Disordered" evidence="11">
    <location>
        <begin position="1"/>
        <end position="29"/>
    </location>
</feature>
<feature type="binding site" evidence="9 10">
    <location>
        <position position="285"/>
    </location>
    <ligand>
        <name>substrate</name>
    </ligand>
</feature>
<comment type="similarity">
    <text evidence="3 9 10">Belongs to the ketol-acid reductoisomerase family.</text>
</comment>
<feature type="domain" description="KARI N-terminal Rossmann" evidence="12">
    <location>
        <begin position="33"/>
        <end position="215"/>
    </location>
</feature>
<sequence>MGATNTIREIPAAGRPASKPGPTKKTEPTGRKMKMAKMYYNQDVNEAVLQGRKIAVIGYGSQGHAHAQNLKESGFDVIVGVRPGNSFEMAQEDGLQVGTVAEASAAADVIMVLLPDERQTQVYNEEIKPALTAGKALVFAHGFNIHFGQIVPPADVDVFMVAPKGPGHLVRRTYESGAGVPALIAIHQDATGQAKDLALAYAKGIGAARAGVLETTFQEETETDLFGEQAVLCGGTTALVKAGFETLVEAGYQPEVAYFEVLHELKLIVDLMYEGGIENMRYSISDTAQWGDFVSGPRVITDETKARMKEVLEDIQNGKFAKGWLLENQLGRPEYNAINRRESEHQIESVGRELRAMMPFVNEGKKIKKEVVASAQN</sequence>
<organism evidence="14 15">
    <name type="scientific">Bhargavaea changchunensis</name>
    <dbReference type="NCBI Taxonomy" id="2134037"/>
    <lineage>
        <taxon>Bacteria</taxon>
        <taxon>Bacillati</taxon>
        <taxon>Bacillota</taxon>
        <taxon>Bacilli</taxon>
        <taxon>Bacillales</taxon>
        <taxon>Caryophanaceae</taxon>
        <taxon>Bhargavaea</taxon>
    </lineage>
</organism>
<comment type="catalytic activity">
    <reaction evidence="9">
        <text>(2R,3R)-2,3-dihydroxy-3-methylpentanoate + NADP(+) = (S)-2-ethyl-2-hydroxy-3-oxobutanoate + NADPH + H(+)</text>
        <dbReference type="Rhea" id="RHEA:13493"/>
        <dbReference type="ChEBI" id="CHEBI:15378"/>
        <dbReference type="ChEBI" id="CHEBI:49256"/>
        <dbReference type="ChEBI" id="CHEBI:49258"/>
        <dbReference type="ChEBI" id="CHEBI:57783"/>
        <dbReference type="ChEBI" id="CHEBI:58349"/>
        <dbReference type="EC" id="1.1.1.86"/>
    </reaction>
</comment>
<feature type="binding site" evidence="9">
    <location>
        <position position="82"/>
    </location>
    <ligand>
        <name>NADP(+)</name>
        <dbReference type="ChEBI" id="CHEBI:58349"/>
    </ligand>
</feature>
<dbReference type="RefSeq" id="WP_370513698.1">
    <property type="nucleotide sequence ID" value="NZ_JBHTCT010000034.1"/>
</dbReference>
<evidence type="ECO:0000256" key="4">
    <source>
        <dbReference type="ARBA" id="ARBA00022605"/>
    </source>
</evidence>
<name>A0ABW2NIM9_9BACL</name>
<dbReference type="InterPro" id="IPR008927">
    <property type="entry name" value="6-PGluconate_DH-like_C_sf"/>
</dbReference>
<comment type="pathway">
    <text evidence="2 9">Amino-acid biosynthesis; L-isoleucine biosynthesis; L-isoleucine from 2-oxobutanoate: step 2/4.</text>
</comment>
<dbReference type="NCBIfam" id="NF004017">
    <property type="entry name" value="PRK05479.1"/>
    <property type="match status" value="1"/>
</dbReference>
<dbReference type="InterPro" id="IPR000506">
    <property type="entry name" value="KARI_C"/>
</dbReference>
<keyword evidence="9" id="KW-0521">NADP</keyword>
<evidence type="ECO:0000256" key="6">
    <source>
        <dbReference type="ARBA" id="ARBA00022842"/>
    </source>
</evidence>
<feature type="binding site" evidence="9 10">
    <location>
        <position position="260"/>
    </location>
    <ligand>
        <name>Mg(2+)</name>
        <dbReference type="ChEBI" id="CHEBI:18420"/>
        <label>2</label>
    </ligand>
</feature>
<evidence type="ECO:0000256" key="8">
    <source>
        <dbReference type="ARBA" id="ARBA00023304"/>
    </source>
</evidence>
<dbReference type="EMBL" id="JBHTCT010000034">
    <property type="protein sequence ID" value="MFC7365922.1"/>
    <property type="molecule type" value="Genomic_DNA"/>
</dbReference>
<feature type="binding site" evidence="9 10">
    <location>
        <position position="224"/>
    </location>
    <ligand>
        <name>Mg(2+)</name>
        <dbReference type="ChEBI" id="CHEBI:18420"/>
        <label>2</label>
    </ligand>
</feature>
<comment type="caution">
    <text evidence="9">Lacks conserved residue(s) required for the propagation of feature annotation.</text>
</comment>
<dbReference type="Pfam" id="PF01450">
    <property type="entry name" value="KARI_C"/>
    <property type="match status" value="1"/>
</dbReference>
<dbReference type="PANTHER" id="PTHR21371">
    <property type="entry name" value="KETOL-ACID REDUCTOISOMERASE, MITOCHONDRIAL"/>
    <property type="match status" value="1"/>
</dbReference>
<feature type="domain" description="KARI C-terminal knotted" evidence="13">
    <location>
        <begin position="216"/>
        <end position="361"/>
    </location>
</feature>
<feature type="binding site" evidence="9 10">
    <location>
        <position position="224"/>
    </location>
    <ligand>
        <name>Mg(2+)</name>
        <dbReference type="ChEBI" id="CHEBI:18420"/>
        <label>1</label>
    </ligand>
</feature>
<dbReference type="PANTHER" id="PTHR21371:SF1">
    <property type="entry name" value="KETOL-ACID REDUCTOISOMERASE, MITOCHONDRIAL"/>
    <property type="match status" value="1"/>
</dbReference>
<dbReference type="Gene3D" id="6.10.240.10">
    <property type="match status" value="1"/>
</dbReference>
<dbReference type="NCBIfam" id="TIGR00465">
    <property type="entry name" value="ilvC"/>
    <property type="match status" value="1"/>
</dbReference>
<feature type="binding site" evidence="9 10">
    <location>
        <position position="264"/>
    </location>
    <ligand>
        <name>Mg(2+)</name>
        <dbReference type="ChEBI" id="CHEBI:18420"/>
        <label>2</label>
    </ligand>
</feature>
<feature type="binding site" evidence="9">
    <location>
        <position position="86"/>
    </location>
    <ligand>
        <name>NADP(+)</name>
        <dbReference type="ChEBI" id="CHEBI:58349"/>
    </ligand>
</feature>
<dbReference type="GO" id="GO:0004455">
    <property type="term" value="F:ketol-acid reductoisomerase activity"/>
    <property type="evidence" value="ECO:0007669"/>
    <property type="project" value="UniProtKB-EC"/>
</dbReference>
<evidence type="ECO:0000259" key="12">
    <source>
        <dbReference type="PROSITE" id="PS51850"/>
    </source>
</evidence>
<gene>
    <name evidence="9 14" type="primary">ilvC</name>
    <name evidence="14" type="ORF">ACFQQH_12420</name>
</gene>
<dbReference type="PIRSF" id="PIRSF000116">
    <property type="entry name" value="IlvC_gammaproteo"/>
    <property type="match status" value="1"/>
</dbReference>
<dbReference type="PROSITE" id="PS51850">
    <property type="entry name" value="KARI_N"/>
    <property type="match status" value="1"/>
</dbReference>
<keyword evidence="6 9" id="KW-0460">Magnesium</keyword>
<comment type="catalytic activity">
    <reaction evidence="9">
        <text>(2R)-2,3-dihydroxy-3-methylbutanoate + NADP(+) = (2S)-2-acetolactate + NADPH + H(+)</text>
        <dbReference type="Rhea" id="RHEA:22068"/>
        <dbReference type="ChEBI" id="CHEBI:15378"/>
        <dbReference type="ChEBI" id="CHEBI:49072"/>
        <dbReference type="ChEBI" id="CHEBI:57783"/>
        <dbReference type="ChEBI" id="CHEBI:58349"/>
        <dbReference type="ChEBI" id="CHEBI:58476"/>
        <dbReference type="EC" id="1.1.1.86"/>
    </reaction>
</comment>
<evidence type="ECO:0000256" key="2">
    <source>
        <dbReference type="ARBA" id="ARBA00004885"/>
    </source>
</evidence>
<dbReference type="InterPro" id="IPR013116">
    <property type="entry name" value="KARI_N"/>
</dbReference>
<evidence type="ECO:0000313" key="14">
    <source>
        <dbReference type="EMBL" id="MFC7365922.1"/>
    </source>
</evidence>
<evidence type="ECO:0000313" key="15">
    <source>
        <dbReference type="Proteomes" id="UP001596483"/>
    </source>
</evidence>
<evidence type="ECO:0000256" key="9">
    <source>
        <dbReference type="HAMAP-Rule" id="MF_00435"/>
    </source>
</evidence>
<keyword evidence="8 9" id="KW-0100">Branched-chain amino acid biosynthesis</keyword>
<comment type="function">
    <text evidence="9">Involved in the biosynthesis of branched-chain amino acids (BCAA). Catalyzes an alkyl-migration followed by a ketol-acid reduction of (S)-2-acetolactate (S2AL) to yield (R)-2,3-dihydroxy-isovalerate. In the isomerase reaction, S2AL is rearranged via a Mg-dependent methyl migration to produce 3-hydroxy-3-methyl-2-ketobutyrate (HMKB). In the reductase reaction, this 2-ketoacid undergoes a metal-dependent reduction by NADPH to yield (R)-2,3-dihydroxy-isovalerate.</text>
</comment>
<dbReference type="Gene3D" id="3.40.50.720">
    <property type="entry name" value="NAD(P)-binding Rossmann-like Domain"/>
    <property type="match status" value="1"/>
</dbReference>
<dbReference type="SUPFAM" id="SSF51735">
    <property type="entry name" value="NAD(P)-binding Rossmann-fold domains"/>
    <property type="match status" value="1"/>
</dbReference>
<evidence type="ECO:0000256" key="11">
    <source>
        <dbReference type="SAM" id="MobiDB-lite"/>
    </source>
</evidence>
<dbReference type="InterPro" id="IPR036291">
    <property type="entry name" value="NAD(P)-bd_dom_sf"/>
</dbReference>
<dbReference type="PROSITE" id="PS51851">
    <property type="entry name" value="KARI_C"/>
    <property type="match status" value="1"/>
</dbReference>
<evidence type="ECO:0000259" key="13">
    <source>
        <dbReference type="PROSITE" id="PS51851"/>
    </source>
</evidence>
<feature type="binding site" evidence="9">
    <location>
        <position position="167"/>
    </location>
    <ligand>
        <name>NADP(+)</name>
        <dbReference type="ChEBI" id="CHEBI:58349"/>
    </ligand>
</feature>
<dbReference type="HAMAP" id="MF_00435">
    <property type="entry name" value="IlvC"/>
    <property type="match status" value="1"/>
</dbReference>
<evidence type="ECO:0000256" key="5">
    <source>
        <dbReference type="ARBA" id="ARBA00022723"/>
    </source>
</evidence>
<feature type="active site" evidence="9">
    <location>
        <position position="141"/>
    </location>
</feature>
<comment type="cofactor">
    <cofactor evidence="9">
        <name>Mg(2+)</name>
        <dbReference type="ChEBI" id="CHEBI:18420"/>
    </cofactor>
    <text evidence="9">Binds 2 magnesium ions per subunit.</text>
</comment>
<feature type="binding site" evidence="9 10">
    <location>
        <position position="228"/>
    </location>
    <ligand>
        <name>Mg(2+)</name>
        <dbReference type="ChEBI" id="CHEBI:18420"/>
        <label>1</label>
    </ligand>
</feature>
<dbReference type="Proteomes" id="UP001596483">
    <property type="component" value="Unassembled WGS sequence"/>
</dbReference>
<dbReference type="InterPro" id="IPR013023">
    <property type="entry name" value="KARI"/>
</dbReference>
<proteinExistence type="inferred from homology"/>
<accession>A0ABW2NIM9</accession>
<evidence type="ECO:0000256" key="3">
    <source>
        <dbReference type="ARBA" id="ARBA00010318"/>
    </source>
</evidence>
<evidence type="ECO:0000256" key="1">
    <source>
        <dbReference type="ARBA" id="ARBA00004864"/>
    </source>
</evidence>
<dbReference type="Pfam" id="PF07991">
    <property type="entry name" value="KARI_N"/>
    <property type="match status" value="1"/>
</dbReference>
<evidence type="ECO:0000256" key="7">
    <source>
        <dbReference type="ARBA" id="ARBA00023002"/>
    </source>
</evidence>
<dbReference type="EC" id="1.1.1.86" evidence="9"/>
<keyword evidence="7 9" id="KW-0560">Oxidoreductase</keyword>
<comment type="pathway">
    <text evidence="1 9">Amino-acid biosynthesis; L-valine biosynthesis; L-valine from pyruvate: step 2/4.</text>
</comment>
<dbReference type="InterPro" id="IPR014359">
    <property type="entry name" value="KARI_prok"/>
</dbReference>
<keyword evidence="5 9" id="KW-0479">Metal-binding</keyword>
<dbReference type="SUPFAM" id="SSF48179">
    <property type="entry name" value="6-phosphogluconate dehydrogenase C-terminal domain-like"/>
    <property type="match status" value="1"/>
</dbReference>
<dbReference type="NCBIfam" id="NF009940">
    <property type="entry name" value="PRK13403.1"/>
    <property type="match status" value="1"/>
</dbReference>